<accession>L7K0D3</accession>
<dbReference type="OMA" id="WARHEYN"/>
<dbReference type="EMBL" id="JH993832">
    <property type="protein sequence ID" value="ELQ76617.1"/>
    <property type="molecule type" value="Genomic_DNA"/>
</dbReference>
<evidence type="ECO:0000313" key="2">
    <source>
        <dbReference type="Proteomes" id="UP000011185"/>
    </source>
</evidence>
<proteinExistence type="predicted"/>
<evidence type="ECO:0000313" key="1">
    <source>
        <dbReference type="EMBL" id="ELQ76617.1"/>
    </source>
</evidence>
<dbReference type="HOGENOM" id="CLU_1422352_0_0_1"/>
<organism evidence="1 2">
    <name type="scientific">Trachipleistophora hominis</name>
    <name type="common">Microsporidian parasite</name>
    <dbReference type="NCBI Taxonomy" id="72359"/>
    <lineage>
        <taxon>Eukaryota</taxon>
        <taxon>Fungi</taxon>
        <taxon>Fungi incertae sedis</taxon>
        <taxon>Microsporidia</taxon>
        <taxon>Pleistophoridae</taxon>
        <taxon>Trachipleistophora</taxon>
    </lineage>
</organism>
<dbReference type="InParanoid" id="L7K0D3"/>
<dbReference type="AlphaFoldDB" id="L7K0D3"/>
<name>L7K0D3_TRAHO</name>
<keyword evidence="2" id="KW-1185">Reference proteome</keyword>
<protein>
    <submittedName>
        <fullName evidence="1">Uncharacterized protein</fullName>
    </submittedName>
</protein>
<dbReference type="Proteomes" id="UP000011185">
    <property type="component" value="Unassembled WGS sequence"/>
</dbReference>
<gene>
    <name evidence="1" type="ORF">THOM_0333</name>
</gene>
<sequence length="191" mass="23295">MFLLFVSFSYCYYSNDVLGSYKTDKPPFNPVDRHSWSYDRRNHEDNINFRNAKEIVRENPEPSYFDQQVQITNLFDAALSGYSSRFNKFRRINNRMNNIRLAIKQNECVVNDKYVGEEPLNVVSWLYEDNEEEKKMDKDLQREVENNVMHAKEKRDRLMIMAEEHLKNRRLEDREHKNRFLQWARHEYNVE</sequence>
<reference evidence="1 2" key="1">
    <citation type="journal article" date="2012" name="PLoS Pathog.">
        <title>The genome of the obligate intracellular parasite Trachipleistophora hominis: new insights into microsporidian genome dynamics and reductive evolution.</title>
        <authorList>
            <person name="Heinz E."/>
            <person name="Williams T.A."/>
            <person name="Nakjang S."/>
            <person name="Noel C.J."/>
            <person name="Swan D.C."/>
            <person name="Goldberg A.V."/>
            <person name="Harris S.R."/>
            <person name="Weinmaier T."/>
            <person name="Markert S."/>
            <person name="Becher D."/>
            <person name="Bernhardt J."/>
            <person name="Dagan T."/>
            <person name="Hacker C."/>
            <person name="Lucocq J.M."/>
            <person name="Schweder T."/>
            <person name="Rattei T."/>
            <person name="Hall N."/>
            <person name="Hirt R.P."/>
            <person name="Embley T.M."/>
        </authorList>
    </citation>
    <scope>NUCLEOTIDE SEQUENCE [LARGE SCALE GENOMIC DNA]</scope>
</reference>
<dbReference type="OrthoDB" id="10361538at2759"/>
<dbReference type="VEuPathDB" id="MicrosporidiaDB:THOM_0333"/>